<feature type="domain" description="BAR" evidence="6">
    <location>
        <begin position="15"/>
        <end position="247"/>
    </location>
</feature>
<dbReference type="InterPro" id="IPR001452">
    <property type="entry name" value="SH3_domain"/>
</dbReference>
<gene>
    <name evidence="7" type="ORF">BS47DRAFT_1376722</name>
</gene>
<feature type="compositionally biased region" description="Low complexity" evidence="4">
    <location>
        <begin position="303"/>
        <end position="313"/>
    </location>
</feature>
<accession>A0A9P6AWS9</accession>
<keyword evidence="1 2" id="KW-0728">SH3 domain</keyword>
<dbReference type="Pfam" id="PF03114">
    <property type="entry name" value="BAR"/>
    <property type="match status" value="1"/>
</dbReference>
<dbReference type="PROSITE" id="PS50002">
    <property type="entry name" value="SH3"/>
    <property type="match status" value="1"/>
</dbReference>
<dbReference type="InterPro" id="IPR027267">
    <property type="entry name" value="AH/BAR_dom_sf"/>
</dbReference>
<dbReference type="Pfam" id="PF00018">
    <property type="entry name" value="SH3_1"/>
    <property type="match status" value="1"/>
</dbReference>
<dbReference type="SMART" id="SM00721">
    <property type="entry name" value="BAR"/>
    <property type="match status" value="1"/>
</dbReference>
<dbReference type="GO" id="GO:0043332">
    <property type="term" value="C:mating projection tip"/>
    <property type="evidence" value="ECO:0007669"/>
    <property type="project" value="TreeGrafter"/>
</dbReference>
<feature type="domain" description="SH3" evidence="5">
    <location>
        <begin position="377"/>
        <end position="436"/>
    </location>
</feature>
<evidence type="ECO:0000313" key="8">
    <source>
        <dbReference type="Proteomes" id="UP000886523"/>
    </source>
</evidence>
<feature type="compositionally biased region" description="Polar residues" evidence="4">
    <location>
        <begin position="314"/>
        <end position="323"/>
    </location>
</feature>
<dbReference type="GO" id="GO:0006897">
    <property type="term" value="P:endocytosis"/>
    <property type="evidence" value="ECO:0007669"/>
    <property type="project" value="InterPro"/>
</dbReference>
<dbReference type="PROSITE" id="PS51021">
    <property type="entry name" value="BAR"/>
    <property type="match status" value="1"/>
</dbReference>
<feature type="compositionally biased region" description="Pro residues" evidence="4">
    <location>
        <begin position="326"/>
        <end position="342"/>
    </location>
</feature>
<dbReference type="SUPFAM" id="SSF103657">
    <property type="entry name" value="BAR/IMD domain-like"/>
    <property type="match status" value="1"/>
</dbReference>
<dbReference type="SUPFAM" id="SSF50044">
    <property type="entry name" value="SH3-domain"/>
    <property type="match status" value="1"/>
</dbReference>
<evidence type="ECO:0000256" key="1">
    <source>
        <dbReference type="ARBA" id="ARBA00022443"/>
    </source>
</evidence>
<keyword evidence="3" id="KW-0175">Coiled coil</keyword>
<evidence type="ECO:0000259" key="5">
    <source>
        <dbReference type="PROSITE" id="PS50002"/>
    </source>
</evidence>
<dbReference type="InterPro" id="IPR046982">
    <property type="entry name" value="BIN3/RVS161-like"/>
</dbReference>
<protein>
    <recommendedName>
        <fullName evidence="9">BAR-domain-containing protein</fullName>
    </recommendedName>
</protein>
<dbReference type="GO" id="GO:0008289">
    <property type="term" value="F:lipid binding"/>
    <property type="evidence" value="ECO:0007669"/>
    <property type="project" value="TreeGrafter"/>
</dbReference>
<dbReference type="OrthoDB" id="2159336at2759"/>
<dbReference type="PANTHER" id="PTHR47174">
    <property type="entry name" value="BRIDGING INTEGRATOR 3"/>
    <property type="match status" value="1"/>
</dbReference>
<reference evidence="7" key="1">
    <citation type="journal article" date="2020" name="Nat. Commun.">
        <title>Large-scale genome sequencing of mycorrhizal fungi provides insights into the early evolution of symbiotic traits.</title>
        <authorList>
            <person name="Miyauchi S."/>
            <person name="Kiss E."/>
            <person name="Kuo A."/>
            <person name="Drula E."/>
            <person name="Kohler A."/>
            <person name="Sanchez-Garcia M."/>
            <person name="Morin E."/>
            <person name="Andreopoulos B."/>
            <person name="Barry K.W."/>
            <person name="Bonito G."/>
            <person name="Buee M."/>
            <person name="Carver A."/>
            <person name="Chen C."/>
            <person name="Cichocki N."/>
            <person name="Clum A."/>
            <person name="Culley D."/>
            <person name="Crous P.W."/>
            <person name="Fauchery L."/>
            <person name="Girlanda M."/>
            <person name="Hayes R.D."/>
            <person name="Keri Z."/>
            <person name="LaButti K."/>
            <person name="Lipzen A."/>
            <person name="Lombard V."/>
            <person name="Magnuson J."/>
            <person name="Maillard F."/>
            <person name="Murat C."/>
            <person name="Nolan M."/>
            <person name="Ohm R.A."/>
            <person name="Pangilinan J."/>
            <person name="Pereira M.F."/>
            <person name="Perotto S."/>
            <person name="Peter M."/>
            <person name="Pfister S."/>
            <person name="Riley R."/>
            <person name="Sitrit Y."/>
            <person name="Stielow J.B."/>
            <person name="Szollosi G."/>
            <person name="Zifcakova L."/>
            <person name="Stursova M."/>
            <person name="Spatafora J.W."/>
            <person name="Tedersoo L."/>
            <person name="Vaario L.M."/>
            <person name="Yamada A."/>
            <person name="Yan M."/>
            <person name="Wang P."/>
            <person name="Xu J."/>
            <person name="Bruns T."/>
            <person name="Baldrian P."/>
            <person name="Vilgalys R."/>
            <person name="Dunand C."/>
            <person name="Henrissat B."/>
            <person name="Grigoriev I.V."/>
            <person name="Hibbett D."/>
            <person name="Nagy L.G."/>
            <person name="Martin F.M."/>
        </authorList>
    </citation>
    <scope>NUCLEOTIDE SEQUENCE</scope>
    <source>
        <strain evidence="7">UP504</strain>
    </source>
</reference>
<dbReference type="Gene3D" id="2.30.30.40">
    <property type="entry name" value="SH3 Domains"/>
    <property type="match status" value="1"/>
</dbReference>
<dbReference type="InterPro" id="IPR004148">
    <property type="entry name" value="BAR_dom"/>
</dbReference>
<dbReference type="CDD" id="cd07599">
    <property type="entry name" value="BAR_Rvs167p"/>
    <property type="match status" value="1"/>
</dbReference>
<dbReference type="PRINTS" id="PR00452">
    <property type="entry name" value="SH3DOMAIN"/>
</dbReference>
<evidence type="ECO:0000313" key="7">
    <source>
        <dbReference type="EMBL" id="KAF9513453.1"/>
    </source>
</evidence>
<evidence type="ECO:0008006" key="9">
    <source>
        <dbReference type="Google" id="ProtNLM"/>
    </source>
</evidence>
<dbReference type="Gene3D" id="1.20.1270.60">
    <property type="entry name" value="Arfaptin homology (AH) domain/BAR domain"/>
    <property type="match status" value="1"/>
</dbReference>
<dbReference type="GO" id="GO:0051666">
    <property type="term" value="P:actin cortical patch localization"/>
    <property type="evidence" value="ECO:0007669"/>
    <property type="project" value="InterPro"/>
</dbReference>
<dbReference type="GO" id="GO:1990528">
    <property type="term" value="C:Rvs161p-Rvs167p complex"/>
    <property type="evidence" value="ECO:0007669"/>
    <property type="project" value="TreeGrafter"/>
</dbReference>
<evidence type="ECO:0000259" key="6">
    <source>
        <dbReference type="PROSITE" id="PS51021"/>
    </source>
</evidence>
<evidence type="ECO:0000256" key="4">
    <source>
        <dbReference type="SAM" id="MobiDB-lite"/>
    </source>
</evidence>
<feature type="region of interest" description="Disordered" evidence="4">
    <location>
        <begin position="287"/>
        <end position="376"/>
    </location>
</feature>
<dbReference type="EMBL" id="MU128972">
    <property type="protein sequence ID" value="KAF9513453.1"/>
    <property type="molecule type" value="Genomic_DNA"/>
</dbReference>
<sequence>MKGLTKAIMRTPHLVSSKVGMAKKTNDLEFDELNRKVTSLEAAIEKLIKDTKTFSDGVSTLFTGAEGWATHFSNIFNPITGEYDVIGKHPEAADTIRNVTEYSNIMQELRTAVVPELELIQTRVLAPCKEFQSILKVVRKNITKREHKLTDYDRFNNSLTKLREKKEKSLSDEKNLFKLEQDFEQATADYELYNGNLKTELPRFMVLASQLIDPLFHSFFYMQLNVFYIMLEKLQAFSGGKYTQLETANEIAEAYEARHSDARDTIDNLSINKRLQSTAKILATRQTSGSTLGVGGTPGLGRSTSSASTTTSTRLPSGGSSTPLKKAPPPPPPAAAAAPPPYTRETTEPSAFGAVTATPGTKRPPPPIPASKPKPKPAPVYVVALYDFDAQADGDLSFKTGDRIEIVQRTTSVEDWWTGKLNGQQGIFPGNYVQDT</sequence>
<feature type="compositionally biased region" description="Pro residues" evidence="4">
    <location>
        <begin position="362"/>
        <end position="376"/>
    </location>
</feature>
<proteinExistence type="predicted"/>
<dbReference type="Proteomes" id="UP000886523">
    <property type="component" value="Unassembled WGS sequence"/>
</dbReference>
<dbReference type="PANTHER" id="PTHR47174:SF1">
    <property type="entry name" value="REDUCED VIABILITY UPON STARVATION PROTEIN 167"/>
    <property type="match status" value="1"/>
</dbReference>
<dbReference type="SMART" id="SM00326">
    <property type="entry name" value="SH3"/>
    <property type="match status" value="1"/>
</dbReference>
<dbReference type="InterPro" id="IPR036028">
    <property type="entry name" value="SH3-like_dom_sf"/>
</dbReference>
<dbReference type="AlphaFoldDB" id="A0A9P6AWS9"/>
<dbReference type="GO" id="GO:0097320">
    <property type="term" value="P:plasma membrane tubulation"/>
    <property type="evidence" value="ECO:0007669"/>
    <property type="project" value="TreeGrafter"/>
</dbReference>
<evidence type="ECO:0000256" key="2">
    <source>
        <dbReference type="PROSITE-ProRule" id="PRU00192"/>
    </source>
</evidence>
<keyword evidence="8" id="KW-1185">Reference proteome</keyword>
<name>A0A9P6AWS9_9AGAM</name>
<comment type="caution">
    <text evidence="7">The sequence shown here is derived from an EMBL/GenBank/DDBJ whole genome shotgun (WGS) entry which is preliminary data.</text>
</comment>
<organism evidence="7 8">
    <name type="scientific">Hydnum rufescens UP504</name>
    <dbReference type="NCBI Taxonomy" id="1448309"/>
    <lineage>
        <taxon>Eukaryota</taxon>
        <taxon>Fungi</taxon>
        <taxon>Dikarya</taxon>
        <taxon>Basidiomycota</taxon>
        <taxon>Agaricomycotina</taxon>
        <taxon>Agaricomycetes</taxon>
        <taxon>Cantharellales</taxon>
        <taxon>Hydnaceae</taxon>
        <taxon>Hydnum</taxon>
    </lineage>
</organism>
<dbReference type="FunFam" id="2.30.30.40:FF:000100">
    <property type="entry name" value="SH3 domain-containing YSC84-like protein 1"/>
    <property type="match status" value="1"/>
</dbReference>
<dbReference type="GO" id="GO:0030479">
    <property type="term" value="C:actin cortical patch"/>
    <property type="evidence" value="ECO:0007669"/>
    <property type="project" value="TreeGrafter"/>
</dbReference>
<feature type="coiled-coil region" evidence="3">
    <location>
        <begin position="245"/>
        <end position="272"/>
    </location>
</feature>
<evidence type="ECO:0000256" key="3">
    <source>
        <dbReference type="SAM" id="Coils"/>
    </source>
</evidence>
<dbReference type="GO" id="GO:0031097">
    <property type="term" value="C:medial cortex"/>
    <property type="evidence" value="ECO:0007669"/>
    <property type="project" value="TreeGrafter"/>
</dbReference>